<evidence type="ECO:0000259" key="1">
    <source>
        <dbReference type="Pfam" id="PF12680"/>
    </source>
</evidence>
<dbReference type="SUPFAM" id="SSF54427">
    <property type="entry name" value="NTF2-like"/>
    <property type="match status" value="1"/>
</dbReference>
<dbReference type="Gene3D" id="3.10.450.50">
    <property type="match status" value="1"/>
</dbReference>
<evidence type="ECO:0000313" key="3">
    <source>
        <dbReference type="Proteomes" id="UP000319103"/>
    </source>
</evidence>
<sequence>MHGRTATPTPEMRAFTMSPVVTDPAKLPMVFQDALNAGDIDGVLALFAPGAAMRTVAREHITGTEALRAEIAGTVAAHGRLTNVPRHTLVGADTALLVTDWTMEIDGPDGLWGHLPAEGRGRIAPTGTTANIARRDADGGWRFTLLNPLGTA</sequence>
<dbReference type="InterPro" id="IPR037401">
    <property type="entry name" value="SnoaL-like"/>
</dbReference>
<accession>A0A540W6K4</accession>
<gene>
    <name evidence="2" type="ORF">E6W39_22970</name>
</gene>
<evidence type="ECO:0000313" key="2">
    <source>
        <dbReference type="EMBL" id="TQF04567.1"/>
    </source>
</evidence>
<dbReference type="Proteomes" id="UP000319103">
    <property type="component" value="Unassembled WGS sequence"/>
</dbReference>
<comment type="caution">
    <text evidence="2">The sequence shown here is derived from an EMBL/GenBank/DDBJ whole genome shotgun (WGS) entry which is preliminary data.</text>
</comment>
<dbReference type="InterPro" id="IPR032710">
    <property type="entry name" value="NTF2-like_dom_sf"/>
</dbReference>
<organism evidence="2 3">
    <name type="scientific">Kitasatospora acidiphila</name>
    <dbReference type="NCBI Taxonomy" id="2567942"/>
    <lineage>
        <taxon>Bacteria</taxon>
        <taxon>Bacillati</taxon>
        <taxon>Actinomycetota</taxon>
        <taxon>Actinomycetes</taxon>
        <taxon>Kitasatosporales</taxon>
        <taxon>Streptomycetaceae</taxon>
        <taxon>Kitasatospora</taxon>
    </lineage>
</organism>
<feature type="domain" description="SnoaL-like" evidence="1">
    <location>
        <begin position="31"/>
        <end position="121"/>
    </location>
</feature>
<dbReference type="EMBL" id="VIGB01000003">
    <property type="protein sequence ID" value="TQF04567.1"/>
    <property type="molecule type" value="Genomic_DNA"/>
</dbReference>
<dbReference type="OrthoDB" id="7375616at2"/>
<dbReference type="AlphaFoldDB" id="A0A540W6K4"/>
<keyword evidence="3" id="KW-1185">Reference proteome</keyword>
<protein>
    <submittedName>
        <fullName evidence="2">Nuclear transport factor 2 family protein</fullName>
    </submittedName>
</protein>
<dbReference type="Pfam" id="PF12680">
    <property type="entry name" value="SnoaL_2"/>
    <property type="match status" value="1"/>
</dbReference>
<name>A0A540W6K4_9ACTN</name>
<proteinExistence type="predicted"/>
<reference evidence="2 3" key="1">
    <citation type="submission" date="2019-06" db="EMBL/GenBank/DDBJ databases">
        <title>Description of Kitasatospora acidophila sp. nov. isolated from pine grove soil, and reclassification of Streptomyces novaecaesareae to Kitasatospora novaeceasareae comb. nov.</title>
        <authorList>
            <person name="Kim M.J."/>
        </authorList>
    </citation>
    <scope>NUCLEOTIDE SEQUENCE [LARGE SCALE GENOMIC DNA]</scope>
    <source>
        <strain evidence="2 3">MMS16-CNU292</strain>
    </source>
</reference>